<dbReference type="AlphaFoldDB" id="D1ANG2"/>
<reference evidence="3" key="1">
    <citation type="submission" date="2009-09" db="EMBL/GenBank/DDBJ databases">
        <title>The complete chromosome of Sebaldella termitidis ATCC 33386.</title>
        <authorList>
            <consortium name="US DOE Joint Genome Institute (JGI-PGF)"/>
            <person name="Lucas S."/>
            <person name="Copeland A."/>
            <person name="Lapidus A."/>
            <person name="Glavina del Rio T."/>
            <person name="Dalin E."/>
            <person name="Tice H."/>
            <person name="Bruce D."/>
            <person name="Goodwin L."/>
            <person name="Pitluck S."/>
            <person name="Kyrpides N."/>
            <person name="Mavromatis K."/>
            <person name="Ivanova N."/>
            <person name="Mikhailova N."/>
            <person name="Sims D."/>
            <person name="Meincke L."/>
            <person name="Brettin T."/>
            <person name="Detter J.C."/>
            <person name="Han C."/>
            <person name="Larimer F."/>
            <person name="Land M."/>
            <person name="Hauser L."/>
            <person name="Markowitz V."/>
            <person name="Cheng J.F."/>
            <person name="Hugenholtz P."/>
            <person name="Woyke T."/>
            <person name="Wu D."/>
            <person name="Eisen J.A."/>
        </authorList>
    </citation>
    <scope>NUCLEOTIDE SEQUENCE [LARGE SCALE GENOMIC DNA]</scope>
    <source>
        <strain evidence="3">ATCC 33386 / NCTC 11300</strain>
    </source>
</reference>
<evidence type="ECO:0000313" key="3">
    <source>
        <dbReference type="Proteomes" id="UP000000845"/>
    </source>
</evidence>
<sequence length="811" mass="91336">MSIDKTFINLDSLIDSAALEKVIKDIENNIKHLETTAEKLLEILNTKDVKNTLKTTAQFGILALNASAIAKIIKLLENSYKNIEISNLDHVILVLEKMLEVFDAFEEVKNKIKSTSKDNGNFYKDNIFDSLMNIFLVAKDTLEMLAIEKIIEILKNSFKSLDLSELDDLMDALRKIIEVFEAIEEVKNKIKSMSMDNGNFFKDNIFDSLKDIFIVLKDALEIGIVEVILRLLRKYLETANMAEYDTLIASLEKLIEVLDAIEAVRNKIKSMSIDSNSFFKDNAFDSLKNLFIVLKDSIEVILIDMILRALRSYMKKMDMVKYDNLIAALKKLTEVLKAIEEVKNTVKGMTTSNGVFNLSKILGFVPASLELTVDIGSIIFLQEIIELMAGAFSKIDSKKMDQLIVDLNKMKEVLVTIREVKEFIEDMTESNGVFNLSKILGFIPASLELTVEIGALTFIQKLIDWMSGQFRKIKSQNMNRLITDLNRLKKVLKSIREVKEYIEDMTQSNGIFKASTIFGFVPDSIEAGVDILGLIAIQKLVDLMSEQFQNNKLTNLESVTAELEKLKTLLSSIMTIKNYIESMTDSDGMFKGTKTFGFAAETAETTVDIIGITAIQGMLKLMEGAFKKISFNDVELFTGKLNKLLEVVSKIKEIKDTIASLTNTDNFFSKDGILKTLATFLGFGSEAKEEVNFLKTMQKNINAINSESMDKLLNTLSKMLEIIEKIKLLKGNLQIPESGSSLLDSGNINELNNGILDTSQIIKNNITNDNLFKNPDEQTKPQNNITLNIGNIANKYDFDYIIEKLTTLHLS</sequence>
<gene>
    <name evidence="2" type="ordered locus">Sterm_2922</name>
</gene>
<evidence type="ECO:0000256" key="1">
    <source>
        <dbReference type="SAM" id="Coils"/>
    </source>
</evidence>
<keyword evidence="3" id="KW-1185">Reference proteome</keyword>
<name>D1ANG2_SEBTE</name>
<evidence type="ECO:0000313" key="2">
    <source>
        <dbReference type="EMBL" id="ACZ09766.1"/>
    </source>
</evidence>
<dbReference type="EMBL" id="CP001739">
    <property type="protein sequence ID" value="ACZ09766.1"/>
    <property type="molecule type" value="Genomic_DNA"/>
</dbReference>
<dbReference type="STRING" id="526218.Sterm_2922"/>
<accession>D1ANG2</accession>
<dbReference type="InterPro" id="IPR016024">
    <property type="entry name" value="ARM-type_fold"/>
</dbReference>
<keyword evidence="1" id="KW-0175">Coiled coil</keyword>
<protein>
    <submittedName>
        <fullName evidence="2">Uncharacterized protein</fullName>
    </submittedName>
</protein>
<dbReference type="Proteomes" id="UP000000845">
    <property type="component" value="Chromosome"/>
</dbReference>
<dbReference type="RefSeq" id="WP_012862348.1">
    <property type="nucleotide sequence ID" value="NC_013517.1"/>
</dbReference>
<dbReference type="HOGENOM" id="CLU_347765_0_0_0"/>
<feature type="coiled-coil region" evidence="1">
    <location>
        <begin position="16"/>
        <end position="43"/>
    </location>
</feature>
<dbReference type="SUPFAM" id="SSF48371">
    <property type="entry name" value="ARM repeat"/>
    <property type="match status" value="1"/>
</dbReference>
<proteinExistence type="predicted"/>
<organism evidence="2 3">
    <name type="scientific">Sebaldella termitidis (strain ATCC 33386 / NCTC 11300)</name>
    <dbReference type="NCBI Taxonomy" id="526218"/>
    <lineage>
        <taxon>Bacteria</taxon>
        <taxon>Fusobacteriati</taxon>
        <taxon>Fusobacteriota</taxon>
        <taxon>Fusobacteriia</taxon>
        <taxon>Fusobacteriales</taxon>
        <taxon>Leptotrichiaceae</taxon>
        <taxon>Sebaldella</taxon>
    </lineage>
</organism>
<dbReference type="KEGG" id="str:Sterm_2922"/>
<reference evidence="2 3" key="2">
    <citation type="journal article" date="2010" name="Stand. Genomic Sci.">
        <title>Complete genome sequence of Sebaldella termitidis type strain (NCTC 11300).</title>
        <authorList>
            <person name="Harmon-Smith M."/>
            <person name="Celia L."/>
            <person name="Chertkov O."/>
            <person name="Lapidus A."/>
            <person name="Copeland A."/>
            <person name="Glavina Del Rio T."/>
            <person name="Nolan M."/>
            <person name="Lucas S."/>
            <person name="Tice H."/>
            <person name="Cheng J.F."/>
            <person name="Han C."/>
            <person name="Detter J.C."/>
            <person name="Bruce D."/>
            <person name="Goodwin L."/>
            <person name="Pitluck S."/>
            <person name="Pati A."/>
            <person name="Liolios K."/>
            <person name="Ivanova N."/>
            <person name="Mavromatis K."/>
            <person name="Mikhailova N."/>
            <person name="Chen A."/>
            <person name="Palaniappan K."/>
            <person name="Land M."/>
            <person name="Hauser L."/>
            <person name="Chang Y.J."/>
            <person name="Jeffries C.D."/>
            <person name="Brettin T."/>
            <person name="Goker M."/>
            <person name="Beck B."/>
            <person name="Bristow J."/>
            <person name="Eisen J.A."/>
            <person name="Markowitz V."/>
            <person name="Hugenholtz P."/>
            <person name="Kyrpides N.C."/>
            <person name="Klenk H.P."/>
            <person name="Chen F."/>
        </authorList>
    </citation>
    <scope>NUCLEOTIDE SEQUENCE [LARGE SCALE GENOMIC DNA]</scope>
    <source>
        <strain evidence="3">ATCC 33386 / NCTC 11300</strain>
    </source>
</reference>